<sequence>MKPHIKIWDVPQNGHIEDDHYGVTFDYFYMGQRVAGGQIHNRKKQPKSKLVELLIYIEVIDHLDKQFIRKEKSIVLRSTVKFHIEERIKNFMRDLDVSPVFIRGLMRDFGVSTDKCKEWDQFEFDRF</sequence>
<evidence type="ECO:0000313" key="2">
    <source>
        <dbReference type="Proteomes" id="UP001595793"/>
    </source>
</evidence>
<dbReference type="Proteomes" id="UP001595793">
    <property type="component" value="Unassembled WGS sequence"/>
</dbReference>
<organism evidence="1 2">
    <name type="scientific">Zunongwangia endophytica</name>
    <dbReference type="NCBI Taxonomy" id="1808945"/>
    <lineage>
        <taxon>Bacteria</taxon>
        <taxon>Pseudomonadati</taxon>
        <taxon>Bacteroidota</taxon>
        <taxon>Flavobacteriia</taxon>
        <taxon>Flavobacteriales</taxon>
        <taxon>Flavobacteriaceae</taxon>
        <taxon>Zunongwangia</taxon>
    </lineage>
</organism>
<evidence type="ECO:0000313" key="1">
    <source>
        <dbReference type="EMBL" id="MFC4027218.1"/>
    </source>
</evidence>
<keyword evidence="2" id="KW-1185">Reference proteome</keyword>
<reference evidence="2" key="1">
    <citation type="journal article" date="2019" name="Int. J. Syst. Evol. Microbiol.">
        <title>The Global Catalogue of Microorganisms (GCM) 10K type strain sequencing project: providing services to taxonomists for standard genome sequencing and annotation.</title>
        <authorList>
            <consortium name="The Broad Institute Genomics Platform"/>
            <consortium name="The Broad Institute Genome Sequencing Center for Infectious Disease"/>
            <person name="Wu L."/>
            <person name="Ma J."/>
        </authorList>
    </citation>
    <scope>NUCLEOTIDE SEQUENCE [LARGE SCALE GENOMIC DNA]</scope>
    <source>
        <strain evidence="2">CECT 9128</strain>
    </source>
</reference>
<protein>
    <submittedName>
        <fullName evidence="1">Uncharacterized protein</fullName>
    </submittedName>
</protein>
<dbReference type="RefSeq" id="WP_290234689.1">
    <property type="nucleotide sequence ID" value="NZ_JAUFPZ010000002.1"/>
</dbReference>
<dbReference type="EMBL" id="JBHSAS010000006">
    <property type="protein sequence ID" value="MFC4027218.1"/>
    <property type="molecule type" value="Genomic_DNA"/>
</dbReference>
<accession>A0ABV8H5T5</accession>
<name>A0ABV8H5T5_9FLAO</name>
<gene>
    <name evidence="1" type="ORF">ACFOS1_07365</name>
</gene>
<comment type="caution">
    <text evidence="1">The sequence shown here is derived from an EMBL/GenBank/DDBJ whole genome shotgun (WGS) entry which is preliminary data.</text>
</comment>
<proteinExistence type="predicted"/>